<dbReference type="OrthoDB" id="2789670at2759"/>
<dbReference type="GO" id="GO:0016705">
    <property type="term" value="F:oxidoreductase activity, acting on paired donors, with incorporation or reduction of molecular oxygen"/>
    <property type="evidence" value="ECO:0007669"/>
    <property type="project" value="InterPro"/>
</dbReference>
<dbReference type="InterPro" id="IPR036396">
    <property type="entry name" value="Cyt_P450_sf"/>
</dbReference>
<keyword evidence="11" id="KW-1185">Reference proteome</keyword>
<evidence type="ECO:0000256" key="8">
    <source>
        <dbReference type="ARBA" id="ARBA00023033"/>
    </source>
</evidence>
<feature type="chain" id="PRO_5040910694" description="Cytochrome P450" evidence="9">
    <location>
        <begin position="24"/>
        <end position="503"/>
    </location>
</feature>
<dbReference type="EMBL" id="JANBPK010000892">
    <property type="protein sequence ID" value="KAJ2929146.1"/>
    <property type="molecule type" value="Genomic_DNA"/>
</dbReference>
<dbReference type="PANTHER" id="PTHR46300">
    <property type="entry name" value="P450, PUTATIVE (EUROFUNG)-RELATED-RELATED"/>
    <property type="match status" value="1"/>
</dbReference>
<protein>
    <recommendedName>
        <fullName evidence="12">Cytochrome P450</fullName>
    </recommendedName>
</protein>
<reference evidence="10" key="1">
    <citation type="submission" date="2022-06" db="EMBL/GenBank/DDBJ databases">
        <title>Genome Sequence of Candolleomyces eurysporus.</title>
        <authorList>
            <person name="Buettner E."/>
        </authorList>
    </citation>
    <scope>NUCLEOTIDE SEQUENCE</scope>
    <source>
        <strain evidence="10">VTCC 930004</strain>
    </source>
</reference>
<keyword evidence="6" id="KW-0560">Oxidoreductase</keyword>
<dbReference type="Gene3D" id="1.10.630.10">
    <property type="entry name" value="Cytochrome P450"/>
    <property type="match status" value="1"/>
</dbReference>
<keyword evidence="4" id="KW-0349">Heme</keyword>
<evidence type="ECO:0000256" key="5">
    <source>
        <dbReference type="ARBA" id="ARBA00022723"/>
    </source>
</evidence>
<evidence type="ECO:0000256" key="4">
    <source>
        <dbReference type="ARBA" id="ARBA00022617"/>
    </source>
</evidence>
<dbReference type="PANTHER" id="PTHR46300:SF7">
    <property type="entry name" value="P450, PUTATIVE (EUROFUNG)-RELATED"/>
    <property type="match status" value="1"/>
</dbReference>
<dbReference type="PRINTS" id="PR00463">
    <property type="entry name" value="EP450I"/>
</dbReference>
<organism evidence="10 11">
    <name type="scientific">Candolleomyces eurysporus</name>
    <dbReference type="NCBI Taxonomy" id="2828524"/>
    <lineage>
        <taxon>Eukaryota</taxon>
        <taxon>Fungi</taxon>
        <taxon>Dikarya</taxon>
        <taxon>Basidiomycota</taxon>
        <taxon>Agaricomycotina</taxon>
        <taxon>Agaricomycetes</taxon>
        <taxon>Agaricomycetidae</taxon>
        <taxon>Agaricales</taxon>
        <taxon>Agaricineae</taxon>
        <taxon>Psathyrellaceae</taxon>
        <taxon>Candolleomyces</taxon>
    </lineage>
</organism>
<sequence length="503" mass="57316">MRNALTLVLGGLALALAVKGVVSRRKRNPRRLPLPPGPKGLPLLGNLRQLPKARPWEGYHELCKEYGDILYLEVMGQRMLILGSRRRAVDLFEKRAANYSNRPSGLLIEMMNLDWMFVFMQYGLEWRRQRRAFHQYVNSHAVGQYHPVMYEERNILLRRLKTHPDDFLKHLHSFLATILMRMAYGLGEKHNVALIREAETSFTAFATARTPGKYLVNTFPILRHIPAWFPGAGFRRHFQEVAQMNRKLLHEPFDAAKKNSAHGKSDHPSMASTFIEHLLPPETDPNRPELETDARKVCAQSYFAGAQSMVNLGSGLILALANNPEVQRKARAEIDSVVGSDRLPTVSDRESLPYVHAVVKEINRWHSVTPLGAPRASVEDDEYDGYFIPKGTMIFPNNWAVMHDPEVFDRPFEFIPERYLKDGKIDRSVPDSEYAAFGHGRRNDAIFVLASSILATFDITPPKDEAGNYVHLELKFRNHPTAAQLLPFECDIKLRPGRESLVV</sequence>
<feature type="non-terminal residue" evidence="10">
    <location>
        <position position="503"/>
    </location>
</feature>
<dbReference type="GO" id="GO:0020037">
    <property type="term" value="F:heme binding"/>
    <property type="evidence" value="ECO:0007669"/>
    <property type="project" value="InterPro"/>
</dbReference>
<dbReference type="GO" id="GO:0004497">
    <property type="term" value="F:monooxygenase activity"/>
    <property type="evidence" value="ECO:0007669"/>
    <property type="project" value="UniProtKB-KW"/>
</dbReference>
<accession>A0A9W8J639</accession>
<gene>
    <name evidence="10" type="ORF">H1R20_g7942</name>
</gene>
<name>A0A9W8J639_9AGAR</name>
<comment type="caution">
    <text evidence="10">The sequence shown here is derived from an EMBL/GenBank/DDBJ whole genome shotgun (WGS) entry which is preliminary data.</text>
</comment>
<dbReference type="Proteomes" id="UP001140091">
    <property type="component" value="Unassembled WGS sequence"/>
</dbReference>
<evidence type="ECO:0000256" key="7">
    <source>
        <dbReference type="ARBA" id="ARBA00023004"/>
    </source>
</evidence>
<keyword evidence="5" id="KW-0479">Metal-binding</keyword>
<dbReference type="Pfam" id="PF00067">
    <property type="entry name" value="p450"/>
    <property type="match status" value="1"/>
</dbReference>
<dbReference type="SUPFAM" id="SSF48264">
    <property type="entry name" value="Cytochrome P450"/>
    <property type="match status" value="1"/>
</dbReference>
<keyword evidence="7" id="KW-0408">Iron</keyword>
<comment type="similarity">
    <text evidence="3">Belongs to the cytochrome P450 family.</text>
</comment>
<comment type="pathway">
    <text evidence="2">Secondary metabolite biosynthesis.</text>
</comment>
<dbReference type="InterPro" id="IPR002401">
    <property type="entry name" value="Cyt_P450_E_grp-I"/>
</dbReference>
<dbReference type="AlphaFoldDB" id="A0A9W8J639"/>
<keyword evidence="9" id="KW-0732">Signal</keyword>
<feature type="signal peptide" evidence="9">
    <location>
        <begin position="1"/>
        <end position="23"/>
    </location>
</feature>
<keyword evidence="8" id="KW-0503">Monooxygenase</keyword>
<evidence type="ECO:0000256" key="1">
    <source>
        <dbReference type="ARBA" id="ARBA00001971"/>
    </source>
</evidence>
<evidence type="ECO:0000256" key="3">
    <source>
        <dbReference type="ARBA" id="ARBA00010617"/>
    </source>
</evidence>
<dbReference type="CDD" id="cd11065">
    <property type="entry name" value="CYP64-like"/>
    <property type="match status" value="1"/>
</dbReference>
<dbReference type="InterPro" id="IPR050364">
    <property type="entry name" value="Cytochrome_P450_fung"/>
</dbReference>
<dbReference type="InterPro" id="IPR001128">
    <property type="entry name" value="Cyt_P450"/>
</dbReference>
<evidence type="ECO:0000313" key="10">
    <source>
        <dbReference type="EMBL" id="KAJ2929146.1"/>
    </source>
</evidence>
<evidence type="ECO:0008006" key="12">
    <source>
        <dbReference type="Google" id="ProtNLM"/>
    </source>
</evidence>
<evidence type="ECO:0000313" key="11">
    <source>
        <dbReference type="Proteomes" id="UP001140091"/>
    </source>
</evidence>
<comment type="cofactor">
    <cofactor evidence="1">
        <name>heme</name>
        <dbReference type="ChEBI" id="CHEBI:30413"/>
    </cofactor>
</comment>
<proteinExistence type="inferred from homology"/>
<evidence type="ECO:0000256" key="9">
    <source>
        <dbReference type="SAM" id="SignalP"/>
    </source>
</evidence>
<evidence type="ECO:0000256" key="2">
    <source>
        <dbReference type="ARBA" id="ARBA00005179"/>
    </source>
</evidence>
<dbReference type="GO" id="GO:0005506">
    <property type="term" value="F:iron ion binding"/>
    <property type="evidence" value="ECO:0007669"/>
    <property type="project" value="InterPro"/>
</dbReference>
<evidence type="ECO:0000256" key="6">
    <source>
        <dbReference type="ARBA" id="ARBA00023002"/>
    </source>
</evidence>